<dbReference type="Pfam" id="PF01019">
    <property type="entry name" value="G_glu_transpept"/>
    <property type="match status" value="1"/>
</dbReference>
<keyword evidence="6 11" id="KW-0865">Zymogen</keyword>
<dbReference type="Proteomes" id="UP000315439">
    <property type="component" value="Unassembled WGS sequence"/>
</dbReference>
<evidence type="ECO:0000256" key="8">
    <source>
        <dbReference type="ARBA" id="ARBA00047417"/>
    </source>
</evidence>
<evidence type="ECO:0000256" key="4">
    <source>
        <dbReference type="ARBA" id="ARBA00022679"/>
    </source>
</evidence>
<dbReference type="InterPro" id="IPR055262">
    <property type="entry name" value="GGT_CS"/>
</dbReference>
<keyword evidence="4 11" id="KW-0808">Transferase</keyword>
<dbReference type="EMBL" id="VIKS01000004">
    <property type="protein sequence ID" value="TQV88153.1"/>
    <property type="molecule type" value="Genomic_DNA"/>
</dbReference>
<evidence type="ECO:0000256" key="5">
    <source>
        <dbReference type="ARBA" id="ARBA00022801"/>
    </source>
</evidence>
<evidence type="ECO:0000256" key="1">
    <source>
        <dbReference type="ARBA" id="ARBA00001049"/>
    </source>
</evidence>
<dbReference type="GO" id="GO:0006750">
    <property type="term" value="P:glutathione biosynthetic process"/>
    <property type="evidence" value="ECO:0007669"/>
    <property type="project" value="UniProtKB-KW"/>
</dbReference>
<keyword evidence="12" id="KW-0732">Signal</keyword>
<evidence type="ECO:0000256" key="12">
    <source>
        <dbReference type="SAM" id="SignalP"/>
    </source>
</evidence>
<dbReference type="NCBIfam" id="TIGR00066">
    <property type="entry name" value="g_glut_trans"/>
    <property type="match status" value="1"/>
</dbReference>
<dbReference type="InterPro" id="IPR043137">
    <property type="entry name" value="GGT_ssub_C"/>
</dbReference>
<feature type="signal peptide" evidence="12">
    <location>
        <begin position="1"/>
        <end position="19"/>
    </location>
</feature>
<dbReference type="InterPro" id="IPR051792">
    <property type="entry name" value="GGT_bact"/>
</dbReference>
<keyword evidence="14" id="KW-1185">Reference proteome</keyword>
<sequence length="550" mass="60547">MKLFISSIIFFILASPINAKQQAAVAMPDRFSAEIAEQVLKEGGNAVDAAIATAFSLAVTLPEAGNIGGGGFMLIYKDKKAQFLDYREVAPLTAHRDMYLDKNGEVIENLSLIGVKSSGVPGTVAGMWQAHKKYANLSWKKLLAPAIELASQGFIVPKHLADEKERVSKIFAGKKGINFEKYFSQLKTGALFKQPELAETLRRIAEHGPDGFYRGKTAQLIVEQMKKSGGLISKQDLDEYRAVWREPVSSDWKHYQIISSPPPSSGGTAVVQLLKMKQLLEKQFSGVPHNSPQYIHLLAEIEKRVYADRAKYMGDPGFLEVPVSKMVDSDYLKRRADEVNPDRISISEKVKPGLKESTQTTHYSIIDQWGNAVSNTYTINLSFGSGLVVEGAGFLLNNEMDDFSAKPGVPNAFGVVGGKANEIAPRKRMLSSMSPTILLEGERVKVVVGSPGGSTIITSVFQTLVNLIDFKMSPQNSVDVSRVHHQLLPENVIYFNPELPTKTTQKLQDMGYQLEENYLGDVQLVVRQKNGLSAAADARGRGESRVINWD</sequence>
<evidence type="ECO:0000256" key="3">
    <source>
        <dbReference type="ARBA" id="ARBA00009381"/>
    </source>
</evidence>
<dbReference type="GO" id="GO:0103068">
    <property type="term" value="F:leukotriene C4 gamma-glutamyl transferase activity"/>
    <property type="evidence" value="ECO:0007669"/>
    <property type="project" value="UniProtKB-EC"/>
</dbReference>
<feature type="binding site" evidence="10">
    <location>
        <begin position="431"/>
        <end position="432"/>
    </location>
    <ligand>
        <name>L-glutamate</name>
        <dbReference type="ChEBI" id="CHEBI:29985"/>
    </ligand>
</feature>
<dbReference type="SUPFAM" id="SSF56235">
    <property type="entry name" value="N-terminal nucleophile aminohydrolases (Ntn hydrolases)"/>
    <property type="match status" value="1"/>
</dbReference>
<dbReference type="UniPathway" id="UPA00204"/>
<evidence type="ECO:0000256" key="10">
    <source>
        <dbReference type="PIRSR" id="PIRSR600101-2"/>
    </source>
</evidence>
<feature type="binding site" evidence="10">
    <location>
        <position position="87"/>
    </location>
    <ligand>
        <name>L-glutamate</name>
        <dbReference type="ChEBI" id="CHEBI:29985"/>
    </ligand>
</feature>
<evidence type="ECO:0000256" key="7">
    <source>
        <dbReference type="ARBA" id="ARBA00023315"/>
    </source>
</evidence>
<feature type="binding site" evidence="10">
    <location>
        <position position="402"/>
    </location>
    <ligand>
        <name>L-glutamate</name>
        <dbReference type="ChEBI" id="CHEBI:29985"/>
    </ligand>
</feature>
<evidence type="ECO:0000256" key="11">
    <source>
        <dbReference type="RuleBase" id="RU368036"/>
    </source>
</evidence>
<dbReference type="EC" id="3.4.19.13" evidence="11"/>
<gene>
    <name evidence="13" type="primary">ggt</name>
    <name evidence="13" type="ORF">FLL46_06390</name>
</gene>
<comment type="caution">
    <text evidence="13">The sequence shown here is derived from an EMBL/GenBank/DDBJ whole genome shotgun (WGS) entry which is preliminary data.</text>
</comment>
<proteinExistence type="inferred from homology"/>
<dbReference type="Gene3D" id="3.60.20.40">
    <property type="match status" value="1"/>
</dbReference>
<keyword evidence="7 11" id="KW-0012">Acyltransferase</keyword>
<dbReference type="GO" id="GO:0006751">
    <property type="term" value="P:glutathione catabolic process"/>
    <property type="evidence" value="ECO:0007669"/>
    <property type="project" value="UniProtKB-UniRule"/>
</dbReference>
<accession>A0A545UFI7</accession>
<feature type="binding site" evidence="10">
    <location>
        <position position="453"/>
    </location>
    <ligand>
        <name>L-glutamate</name>
        <dbReference type="ChEBI" id="CHEBI:29985"/>
    </ligand>
</feature>
<comment type="subunit">
    <text evidence="11">This enzyme consists of two polypeptide chains, which are synthesized in precursor form from a single polypeptide.</text>
</comment>
<feature type="active site" description="Nucleophile" evidence="9">
    <location>
        <position position="360"/>
    </location>
</feature>
<dbReference type="InterPro" id="IPR029055">
    <property type="entry name" value="Ntn_hydrolases_N"/>
</dbReference>
<dbReference type="OrthoDB" id="5297205at2"/>
<dbReference type="PANTHER" id="PTHR43199">
    <property type="entry name" value="GLUTATHIONE HYDROLASE"/>
    <property type="match status" value="1"/>
</dbReference>
<evidence type="ECO:0000313" key="13">
    <source>
        <dbReference type="EMBL" id="TQV88153.1"/>
    </source>
</evidence>
<dbReference type="PRINTS" id="PR01210">
    <property type="entry name" value="GGTRANSPTASE"/>
</dbReference>
<evidence type="ECO:0000256" key="2">
    <source>
        <dbReference type="ARBA" id="ARBA00001089"/>
    </source>
</evidence>
<dbReference type="InterPro" id="IPR000101">
    <property type="entry name" value="GGT_peptidase"/>
</dbReference>
<evidence type="ECO:0000256" key="9">
    <source>
        <dbReference type="PIRSR" id="PIRSR600101-1"/>
    </source>
</evidence>
<dbReference type="PANTHER" id="PTHR43199:SF1">
    <property type="entry name" value="GLUTATHIONE HYDROLASE PROENZYME"/>
    <property type="match status" value="1"/>
</dbReference>
<reference evidence="13 14" key="1">
    <citation type="submission" date="2019-07" db="EMBL/GenBank/DDBJ databases">
        <title>Draft genome for Aliikangiella sp. M105.</title>
        <authorList>
            <person name="Wang G."/>
        </authorList>
    </citation>
    <scope>NUCLEOTIDE SEQUENCE [LARGE SCALE GENOMIC DNA]</scope>
    <source>
        <strain evidence="13 14">M105</strain>
    </source>
</reference>
<keyword evidence="5 11" id="KW-0378">Hydrolase</keyword>
<comment type="catalytic activity">
    <reaction evidence="1 11">
        <text>an S-substituted glutathione + H2O = an S-substituted L-cysteinylglycine + L-glutamate</text>
        <dbReference type="Rhea" id="RHEA:59468"/>
        <dbReference type="ChEBI" id="CHEBI:15377"/>
        <dbReference type="ChEBI" id="CHEBI:29985"/>
        <dbReference type="ChEBI" id="CHEBI:90779"/>
        <dbReference type="ChEBI" id="CHEBI:143103"/>
        <dbReference type="EC" id="3.4.19.13"/>
    </reaction>
</comment>
<organism evidence="13 14">
    <name type="scientific">Aliikangiella coralliicola</name>
    <dbReference type="NCBI Taxonomy" id="2592383"/>
    <lineage>
        <taxon>Bacteria</taxon>
        <taxon>Pseudomonadati</taxon>
        <taxon>Pseudomonadota</taxon>
        <taxon>Gammaproteobacteria</taxon>
        <taxon>Oceanospirillales</taxon>
        <taxon>Pleioneaceae</taxon>
        <taxon>Aliikangiella</taxon>
    </lineage>
</organism>
<evidence type="ECO:0000256" key="6">
    <source>
        <dbReference type="ARBA" id="ARBA00023145"/>
    </source>
</evidence>
<keyword evidence="11" id="KW-0317">Glutathione biosynthesis</keyword>
<feature type="chain" id="PRO_5021905907" description="Glutathione hydrolase proenzyme" evidence="12">
    <location>
        <begin position="20"/>
        <end position="550"/>
    </location>
</feature>
<comment type="pathway">
    <text evidence="11">Sulfur metabolism; glutathione metabolism.</text>
</comment>
<dbReference type="GO" id="GO:0036374">
    <property type="term" value="F:glutathione hydrolase activity"/>
    <property type="evidence" value="ECO:0007669"/>
    <property type="project" value="UniProtKB-UniRule"/>
</dbReference>
<dbReference type="InterPro" id="IPR043138">
    <property type="entry name" value="GGT_lsub"/>
</dbReference>
<dbReference type="RefSeq" id="WP_142892662.1">
    <property type="nucleotide sequence ID" value="NZ_ML660162.1"/>
</dbReference>
<comment type="catalytic activity">
    <reaction evidence="8 11">
        <text>an N-terminal (5-L-glutamyl)-[peptide] + an alpha-amino acid = 5-L-glutamyl amino acid + an N-terminal L-alpha-aminoacyl-[peptide]</text>
        <dbReference type="Rhea" id="RHEA:23904"/>
        <dbReference type="Rhea" id="RHEA-COMP:9780"/>
        <dbReference type="Rhea" id="RHEA-COMP:9795"/>
        <dbReference type="ChEBI" id="CHEBI:77644"/>
        <dbReference type="ChEBI" id="CHEBI:78597"/>
        <dbReference type="ChEBI" id="CHEBI:78599"/>
        <dbReference type="ChEBI" id="CHEBI:78608"/>
        <dbReference type="EC" id="2.3.2.2"/>
    </reaction>
</comment>
<dbReference type="EC" id="2.3.2.2" evidence="11"/>
<feature type="binding site" evidence="10">
    <location>
        <begin position="378"/>
        <end position="380"/>
    </location>
    <ligand>
        <name>L-glutamate</name>
        <dbReference type="ChEBI" id="CHEBI:29985"/>
    </ligand>
</feature>
<comment type="catalytic activity">
    <reaction evidence="2 11">
        <text>glutathione + H2O = L-cysteinylglycine + L-glutamate</text>
        <dbReference type="Rhea" id="RHEA:28807"/>
        <dbReference type="ChEBI" id="CHEBI:15377"/>
        <dbReference type="ChEBI" id="CHEBI:29985"/>
        <dbReference type="ChEBI" id="CHEBI:57925"/>
        <dbReference type="ChEBI" id="CHEBI:61694"/>
        <dbReference type="EC" id="3.4.19.13"/>
    </reaction>
</comment>
<comment type="similarity">
    <text evidence="3 11">Belongs to the gamma-glutamyltransferase family.</text>
</comment>
<dbReference type="AlphaFoldDB" id="A0A545UFI7"/>
<dbReference type="PROSITE" id="PS00462">
    <property type="entry name" value="G_GLU_TRANSPEPTIDASE"/>
    <property type="match status" value="1"/>
</dbReference>
<protein>
    <recommendedName>
        <fullName evidence="11">Glutathione hydrolase proenzyme</fullName>
        <ecNumber evidence="11">2.3.2.2</ecNumber>
        <ecNumber evidence="11">3.4.19.13</ecNumber>
    </recommendedName>
    <component>
        <recommendedName>
            <fullName evidence="11">Glutathione hydrolase large chain</fullName>
        </recommendedName>
    </component>
    <component>
        <recommendedName>
            <fullName evidence="11">Glutathione hydrolase small chain</fullName>
        </recommendedName>
    </component>
</protein>
<evidence type="ECO:0000313" key="14">
    <source>
        <dbReference type="Proteomes" id="UP000315439"/>
    </source>
</evidence>
<name>A0A545UFI7_9GAMM</name>
<dbReference type="Gene3D" id="1.10.246.130">
    <property type="match status" value="1"/>
</dbReference>
<comment type="PTM">
    <text evidence="11">Cleaved by autocatalysis into a large and a small subunit.</text>
</comment>